<dbReference type="HOGENOM" id="CLU_036838_7_0_7"/>
<dbReference type="Proteomes" id="UP000006034">
    <property type="component" value="Unassembled WGS sequence"/>
</dbReference>
<dbReference type="eggNOG" id="COG1957">
    <property type="taxonomic scope" value="Bacteria"/>
</dbReference>
<organism evidence="4 5">
    <name type="scientific">Bilophila wadsworthia (strain 3_1_6)</name>
    <dbReference type="NCBI Taxonomy" id="563192"/>
    <lineage>
        <taxon>Bacteria</taxon>
        <taxon>Pseudomonadati</taxon>
        <taxon>Thermodesulfobacteriota</taxon>
        <taxon>Desulfovibrionia</taxon>
        <taxon>Desulfovibrionales</taxon>
        <taxon>Desulfovibrionaceae</taxon>
        <taxon>Bilophila</taxon>
    </lineage>
</organism>
<dbReference type="InterPro" id="IPR023186">
    <property type="entry name" value="IUNH"/>
</dbReference>
<proteinExistence type="predicted"/>
<reference evidence="4 5" key="1">
    <citation type="submission" date="2010-10" db="EMBL/GenBank/DDBJ databases">
        <authorList>
            <consortium name="The Broad Institute Genome Sequencing Platform"/>
            <person name="Ward D."/>
            <person name="Earl A."/>
            <person name="Feldgarden M."/>
            <person name="Young S.K."/>
            <person name="Gargeya S."/>
            <person name="Zeng Q."/>
            <person name="Alvarado L."/>
            <person name="Berlin A."/>
            <person name="Bochicchio J."/>
            <person name="Chapman S.B."/>
            <person name="Chen Z."/>
            <person name="Freedman E."/>
            <person name="Gellesch M."/>
            <person name="Goldberg J."/>
            <person name="Griggs A."/>
            <person name="Gujja S."/>
            <person name="Heilman E."/>
            <person name="Heiman D."/>
            <person name="Howarth C."/>
            <person name="Mehta T."/>
            <person name="Neiman D."/>
            <person name="Pearson M."/>
            <person name="Roberts A."/>
            <person name="Saif S."/>
            <person name="Shea T."/>
            <person name="Shenoy N."/>
            <person name="Sisk P."/>
            <person name="Stolte C."/>
            <person name="Sykes S."/>
            <person name="White J."/>
            <person name="Yandava C."/>
            <person name="Allen-Vercoe E."/>
            <person name="Sibley C."/>
            <person name="Ambrose C.E."/>
            <person name="Strauss J."/>
            <person name="Daigneault M."/>
            <person name="Haas B."/>
            <person name="Nusbaum C."/>
            <person name="Birren B."/>
        </authorList>
    </citation>
    <scope>NUCLEOTIDE SEQUENCE [LARGE SCALE GENOMIC DNA]</scope>
    <source>
        <strain evidence="4 5">3_1_6</strain>
    </source>
</reference>
<dbReference type="PANTHER" id="PTHR12304">
    <property type="entry name" value="INOSINE-URIDINE PREFERRING NUCLEOSIDE HYDROLASE"/>
    <property type="match status" value="1"/>
</dbReference>
<feature type="domain" description="Inosine/uridine-preferring nucleoside hydrolase" evidence="3">
    <location>
        <begin position="30"/>
        <end position="349"/>
    </location>
</feature>
<dbReference type="Gene3D" id="3.90.245.10">
    <property type="entry name" value="Ribonucleoside hydrolase-like"/>
    <property type="match status" value="1"/>
</dbReference>
<dbReference type="GO" id="GO:0006152">
    <property type="term" value="P:purine nucleoside catabolic process"/>
    <property type="evidence" value="ECO:0007669"/>
    <property type="project" value="TreeGrafter"/>
</dbReference>
<protein>
    <recommendedName>
        <fullName evidence="3">Inosine/uridine-preferring nucleoside hydrolase domain-containing protein</fullName>
    </recommendedName>
</protein>
<dbReference type="InterPro" id="IPR036452">
    <property type="entry name" value="Ribo_hydro-like"/>
</dbReference>
<keyword evidence="5" id="KW-1185">Reference proteome</keyword>
<gene>
    <name evidence="4" type="ORF">HMPREF0179_01234</name>
</gene>
<evidence type="ECO:0000256" key="2">
    <source>
        <dbReference type="ARBA" id="ARBA00023295"/>
    </source>
</evidence>
<dbReference type="GO" id="GO:0005829">
    <property type="term" value="C:cytosol"/>
    <property type="evidence" value="ECO:0007669"/>
    <property type="project" value="TreeGrafter"/>
</dbReference>
<dbReference type="PANTHER" id="PTHR12304:SF46">
    <property type="entry name" value="INOSINE-ADENOSINE-GUANOSINE-NUCLEOSIDE HYDROLASE"/>
    <property type="match status" value="1"/>
</dbReference>
<evidence type="ECO:0000313" key="4">
    <source>
        <dbReference type="EMBL" id="EFV44939.1"/>
    </source>
</evidence>
<dbReference type="EMBL" id="ADCP02000001">
    <property type="protein sequence ID" value="EFV44939.1"/>
    <property type="molecule type" value="Genomic_DNA"/>
</dbReference>
<keyword evidence="1" id="KW-0378">Hydrolase</keyword>
<dbReference type="Pfam" id="PF01156">
    <property type="entry name" value="IU_nuc_hydro"/>
    <property type="match status" value="1"/>
</dbReference>
<evidence type="ECO:0000256" key="1">
    <source>
        <dbReference type="ARBA" id="ARBA00022801"/>
    </source>
</evidence>
<name>E5Y4X1_BILW3</name>
<dbReference type="InterPro" id="IPR001910">
    <property type="entry name" value="Inosine/uridine_hydrolase_dom"/>
</dbReference>
<dbReference type="OrthoDB" id="9797882at2"/>
<dbReference type="GeneID" id="78086366"/>
<dbReference type="SUPFAM" id="SSF53590">
    <property type="entry name" value="Nucleoside hydrolase"/>
    <property type="match status" value="1"/>
</dbReference>
<comment type="caution">
    <text evidence="4">The sequence shown here is derived from an EMBL/GenBank/DDBJ whole genome shotgun (WGS) entry which is preliminary data.</text>
</comment>
<keyword evidence="2" id="KW-0326">Glycosidase</keyword>
<dbReference type="GO" id="GO:0008477">
    <property type="term" value="F:purine nucleosidase activity"/>
    <property type="evidence" value="ECO:0007669"/>
    <property type="project" value="TreeGrafter"/>
</dbReference>
<evidence type="ECO:0000313" key="5">
    <source>
        <dbReference type="Proteomes" id="UP000006034"/>
    </source>
</evidence>
<evidence type="ECO:0000259" key="3">
    <source>
        <dbReference type="Pfam" id="PF01156"/>
    </source>
</evidence>
<dbReference type="RefSeq" id="WP_005026212.1">
    <property type="nucleotide sequence ID" value="NZ_KE150238.1"/>
</dbReference>
<reference evidence="4 5" key="2">
    <citation type="submission" date="2013-04" db="EMBL/GenBank/DDBJ databases">
        <title>The Genome Sequence of Bilophila wadsworthia 3_1_6.</title>
        <authorList>
            <consortium name="The Broad Institute Genomics Platform"/>
            <person name="Earl A."/>
            <person name="Ward D."/>
            <person name="Feldgarden M."/>
            <person name="Gevers D."/>
            <person name="Sibley C."/>
            <person name="Strauss J."/>
            <person name="Allen-Vercoe E."/>
            <person name="Walker B."/>
            <person name="Young S."/>
            <person name="Zeng Q."/>
            <person name="Gargeya S."/>
            <person name="Fitzgerald M."/>
            <person name="Haas B."/>
            <person name="Abouelleil A."/>
            <person name="Allen A.W."/>
            <person name="Alvarado L."/>
            <person name="Arachchi H.M."/>
            <person name="Berlin A.M."/>
            <person name="Chapman S.B."/>
            <person name="Gainer-Dewar J."/>
            <person name="Goldberg J."/>
            <person name="Griggs A."/>
            <person name="Gujja S."/>
            <person name="Hansen M."/>
            <person name="Howarth C."/>
            <person name="Imamovic A."/>
            <person name="Ireland A."/>
            <person name="Larimer J."/>
            <person name="McCowan C."/>
            <person name="Murphy C."/>
            <person name="Pearson M."/>
            <person name="Poon T.W."/>
            <person name="Priest M."/>
            <person name="Roberts A."/>
            <person name="Saif S."/>
            <person name="Shea T."/>
            <person name="Sisk P."/>
            <person name="Sykes S."/>
            <person name="Wortman J."/>
            <person name="Nusbaum C."/>
            <person name="Birren B."/>
        </authorList>
    </citation>
    <scope>NUCLEOTIDE SEQUENCE [LARGE SCALE GENOMIC DNA]</scope>
    <source>
        <strain evidence="4 5">3_1_6</strain>
    </source>
</reference>
<sequence>MRRWNRLWDVVLGVIVSLLCAFPVSAREKVILDSDMVEGFDDGVAMLALAQSPGIELIGVTIVAGNTWVSDGVAYALRQLEIAGQNIPVAAGVDRPFRPQRYELFGLERQLFGMGHDAWVGAFGYPKPESWQKVYRERYGKEPQSRPDPRHAVDFIIEEVRKHPGELTIAEIGPCSNLALAVLKAPDIVPLIKRVIFMGGSFFKPGNVTPTAEFNWWFDPEAARIVVRTPFREQIMVGLDVCEKMPFSFDRYQAFLAGQRPEMKKLLESTYAGQQFAKDKAFIQYVWDVLAAAILIDPSLIAEERTCAVDVNAEFGPSYGQALAYPDNGPQGSQKARIVMTIDQERFWNMLTAR</sequence>
<dbReference type="AlphaFoldDB" id="E5Y4X1"/>
<accession>E5Y4X1</accession>
<dbReference type="STRING" id="563192.HMPREF0179_01234"/>